<proteinExistence type="predicted"/>
<reference evidence="2" key="1">
    <citation type="journal article" date="2023" name="Science">
        <title>Genome structures resolve the early diversification of teleost fishes.</title>
        <authorList>
            <person name="Parey E."/>
            <person name="Louis A."/>
            <person name="Montfort J."/>
            <person name="Bouchez O."/>
            <person name="Roques C."/>
            <person name="Iampietro C."/>
            <person name="Lluch J."/>
            <person name="Castinel A."/>
            <person name="Donnadieu C."/>
            <person name="Desvignes T."/>
            <person name="Floi Bucao C."/>
            <person name="Jouanno E."/>
            <person name="Wen M."/>
            <person name="Mejri S."/>
            <person name="Dirks R."/>
            <person name="Jansen H."/>
            <person name="Henkel C."/>
            <person name="Chen W.J."/>
            <person name="Zahm M."/>
            <person name="Cabau C."/>
            <person name="Klopp C."/>
            <person name="Thompson A.W."/>
            <person name="Robinson-Rechavi M."/>
            <person name="Braasch I."/>
            <person name="Lecointre G."/>
            <person name="Bobe J."/>
            <person name="Postlethwait J.H."/>
            <person name="Berthelot C."/>
            <person name="Roest Crollius H."/>
            <person name="Guiguen Y."/>
        </authorList>
    </citation>
    <scope>NUCLEOTIDE SEQUENCE</scope>
    <source>
        <strain evidence="2">WJC10195</strain>
    </source>
</reference>
<organism evidence="2 3">
    <name type="scientific">Synaphobranchus kaupii</name>
    <name type="common">Kaup's arrowtooth eel</name>
    <dbReference type="NCBI Taxonomy" id="118154"/>
    <lineage>
        <taxon>Eukaryota</taxon>
        <taxon>Metazoa</taxon>
        <taxon>Chordata</taxon>
        <taxon>Craniata</taxon>
        <taxon>Vertebrata</taxon>
        <taxon>Euteleostomi</taxon>
        <taxon>Actinopterygii</taxon>
        <taxon>Neopterygii</taxon>
        <taxon>Teleostei</taxon>
        <taxon>Anguilliformes</taxon>
        <taxon>Synaphobranchidae</taxon>
        <taxon>Synaphobranchus</taxon>
    </lineage>
</organism>
<gene>
    <name evidence="2" type="ORF">SKAU_G00046260</name>
</gene>
<dbReference type="Proteomes" id="UP001152622">
    <property type="component" value="Chromosome 2"/>
</dbReference>
<accession>A0A9Q1G2X7</accession>
<dbReference type="AlphaFoldDB" id="A0A9Q1G2X7"/>
<feature type="compositionally biased region" description="Basic and acidic residues" evidence="1">
    <location>
        <begin position="33"/>
        <end position="44"/>
    </location>
</feature>
<name>A0A9Q1G2X7_SYNKA</name>
<comment type="caution">
    <text evidence="2">The sequence shown here is derived from an EMBL/GenBank/DDBJ whole genome shotgun (WGS) entry which is preliminary data.</text>
</comment>
<protein>
    <submittedName>
        <fullName evidence="2">Uncharacterized protein</fullName>
    </submittedName>
</protein>
<evidence type="ECO:0000256" key="1">
    <source>
        <dbReference type="SAM" id="MobiDB-lite"/>
    </source>
</evidence>
<sequence length="160" mass="16819">MPGDRERYGNARGVPRRGIDVATRYPRLPAEPCDTKASRERKFAPDPPAKGSLLDPSCLSASSYLQDLGCCNVGTENDDTAPSATVSHPPPSCVLSVEGSSAGSPAGREKICLIYELPSEDGRHASELELRLGDGTPGTGEVGGAESQLPSLQKALCKHM</sequence>
<evidence type="ECO:0000313" key="2">
    <source>
        <dbReference type="EMBL" id="KAJ8374046.1"/>
    </source>
</evidence>
<dbReference type="EMBL" id="JAINUF010000002">
    <property type="protein sequence ID" value="KAJ8374046.1"/>
    <property type="molecule type" value="Genomic_DNA"/>
</dbReference>
<evidence type="ECO:0000313" key="3">
    <source>
        <dbReference type="Proteomes" id="UP001152622"/>
    </source>
</evidence>
<feature type="region of interest" description="Disordered" evidence="1">
    <location>
        <begin position="1"/>
        <end position="52"/>
    </location>
</feature>
<keyword evidence="3" id="KW-1185">Reference proteome</keyword>